<dbReference type="PANTHER" id="PTHR30621:SF0">
    <property type="entry name" value="BIFUNCTIONAL GLUTAMINE SYNTHETASE ADENYLYLTRANSFERASE_ADENYLYL-REMOVING ENZYME"/>
    <property type="match status" value="1"/>
</dbReference>
<dbReference type="EMBL" id="CP159872">
    <property type="protein sequence ID" value="XCM79344.1"/>
    <property type="molecule type" value="Genomic_DNA"/>
</dbReference>
<comment type="function">
    <text evidence="7">Involved in the regulation of glutamine synthetase GlnA, a key enzyme in the process to assimilate ammonia. When cellular nitrogen levels are high, the C-terminal adenylyl transferase (AT) inactivates GlnA by covalent transfer of an adenylyl group from ATP to specific tyrosine residue of GlnA, thus reducing its activity. Conversely, when nitrogen levels are low, the N-terminal adenylyl removase (AR) activates GlnA by removing the adenylyl group by phosphorolysis, increasing its activity. The regulatory region of GlnE binds the signal transduction protein PII (GlnB) which indicates the nitrogen status of the cell.</text>
</comment>
<dbReference type="GO" id="GO:0000287">
    <property type="term" value="F:magnesium ion binding"/>
    <property type="evidence" value="ECO:0007669"/>
    <property type="project" value="UniProtKB-UniRule"/>
</dbReference>
<dbReference type="Gene3D" id="3.30.460.10">
    <property type="entry name" value="Beta Polymerase, domain 2"/>
    <property type="match status" value="2"/>
</dbReference>
<evidence type="ECO:0000259" key="8">
    <source>
        <dbReference type="Pfam" id="PF03710"/>
    </source>
</evidence>
<evidence type="ECO:0000256" key="4">
    <source>
        <dbReference type="ARBA" id="ARBA00022840"/>
    </source>
</evidence>
<dbReference type="GO" id="GO:0005829">
    <property type="term" value="C:cytosol"/>
    <property type="evidence" value="ECO:0007669"/>
    <property type="project" value="TreeGrafter"/>
</dbReference>
<protein>
    <recommendedName>
        <fullName evidence="7">Bifunctional glutamine synthetase adenylyltransferase/adenylyl-removing enzyme</fullName>
    </recommendedName>
    <alternativeName>
        <fullName evidence="7">ATP:glutamine synthetase adenylyltransferase</fullName>
    </alternativeName>
    <alternativeName>
        <fullName evidence="7">ATase</fullName>
    </alternativeName>
    <domain>
        <recommendedName>
            <fullName evidence="7">Glutamine synthetase adenylyl-L-tyrosine phosphorylase</fullName>
            <ecNumber evidence="7">2.7.7.89</ecNumber>
        </recommendedName>
        <alternativeName>
            <fullName evidence="7">Adenylyl removase</fullName>
            <shortName evidence="7">AR</shortName>
            <shortName evidence="7">AT-N</shortName>
        </alternativeName>
    </domain>
    <domain>
        <recommendedName>
            <fullName evidence="7">Glutamine synthetase adenylyl transferase</fullName>
            <ecNumber evidence="7">2.7.7.42</ecNumber>
        </recommendedName>
        <alternativeName>
            <fullName evidence="7">Adenylyl transferase</fullName>
            <shortName evidence="7">AT</shortName>
            <shortName evidence="7">AT-C</shortName>
        </alternativeName>
    </domain>
</protein>
<keyword evidence="3 7" id="KW-0547">Nucleotide-binding</keyword>
<dbReference type="GO" id="GO:0047388">
    <property type="term" value="F:[glutamine synthetase]-adenylyl-L-tyrosine phosphorylase activity"/>
    <property type="evidence" value="ECO:0007669"/>
    <property type="project" value="UniProtKB-EC"/>
</dbReference>
<dbReference type="GO" id="GO:0008882">
    <property type="term" value="F:[glutamate-ammonia-ligase] adenylyltransferase activity"/>
    <property type="evidence" value="ECO:0007669"/>
    <property type="project" value="UniProtKB-UniRule"/>
</dbReference>
<keyword evidence="6 7" id="KW-0511">Multifunctional enzyme</keyword>
<evidence type="ECO:0000256" key="2">
    <source>
        <dbReference type="ARBA" id="ARBA00022695"/>
    </source>
</evidence>
<dbReference type="InterPro" id="IPR043519">
    <property type="entry name" value="NT_sf"/>
</dbReference>
<feature type="region of interest" description="Adenylyl transferase" evidence="7">
    <location>
        <begin position="505"/>
        <end position="1007"/>
    </location>
</feature>
<dbReference type="GO" id="GO:0000820">
    <property type="term" value="P:regulation of glutamine family amino acid metabolic process"/>
    <property type="evidence" value="ECO:0007669"/>
    <property type="project" value="UniProtKB-UniRule"/>
</dbReference>
<dbReference type="RefSeq" id="WP_354639924.1">
    <property type="nucleotide sequence ID" value="NZ_CP159872.1"/>
</dbReference>
<dbReference type="HAMAP" id="MF_00802">
    <property type="entry name" value="GlnE"/>
    <property type="match status" value="1"/>
</dbReference>
<proteinExistence type="inferred from homology"/>
<dbReference type="PANTHER" id="PTHR30621">
    <property type="entry name" value="GLUTAMINE SYNTHETASE ADENYLYLTRANSFERASE"/>
    <property type="match status" value="1"/>
</dbReference>
<evidence type="ECO:0000256" key="7">
    <source>
        <dbReference type="HAMAP-Rule" id="MF_00802"/>
    </source>
</evidence>
<keyword evidence="5 7" id="KW-0460">Magnesium</keyword>
<evidence type="ECO:0000313" key="10">
    <source>
        <dbReference type="EMBL" id="XCM79344.1"/>
    </source>
</evidence>
<sequence>MSVEERAGSRTSRPEIRLVRRGFTDPDRAVRLMAGPALAGLAGDTVVLDALGATADPDLALLGLTRLLEALEEHERHALRDTLATSKPLRDRLLGVLGASAALGDHLARHPADWHALVTFELRDIHPGPAEFRRELAERVTAAAPAARADALRTAYRRCLLAIAARDLSGTTDLAQAAAELADLAGATLQTALDTAAEEDPEAAAACRLAVIGMGKCGGRELNYVSDVDVVFVAEPRDGAEEQAALKAATRLAARLMRLCSDTTGEGTIWPVDANLRPEGRNGPLVRTLASHLAYYQRWAKTWEFQALLKARPVAGDAELGAAYSEAIAPLVWQAAARENFVADVQQMRRRVVDAIPVTELDRQLKLGPGGLRDVEFAVQLLQLVHGRTDPTLRSGNTLEALAALSHGGYVGRADAASLDVAYRFLRALEHRIQLHRLRRTHLVPRQPADLRRLARSLAAQINDDTRADPVAALEREWKRHAVEVRRLHERLFYRPLLDAVAELPAGAAGLSPEAARARMEALGYADPAAALRHLTALAAGVSRKAAIQRTLLPVLLGWFADSADPDAGLLNFRQVSDALGRTPWYLRLLRDEGAAAEQLARVLSAGRLAPDLLLRAPEAVAMLGDPQGLVPRGRQALEKEVLAAVGRASGAADGVAAARSVRRRELFRTCAADLLGRLGEDPAGALETAGEALTALNAATLQGALRACVAGWEAEHGELPTRLSVIAMGRFGGHELGYGSDADVLFVHEPLLGMLDEDAARAAHAVCHELRTLLAAPSMEPPLLVDADLRPEGRQGPLVRTLASYTAYYRRWSHAWESQALLRAEPVAGDVELGERFRALIDPLRYPGTGVPERDLLEIRRIKARVESERLPRGADPTTHTKLGRGGLADVEWTVQLLQLQHGHELPGLRTTRTRKALAAAAAAGLLGREDAEVLDTAWVLASRVRAAVMLVRGRPGDSFPGEARELAGVARYLGYGAGHSGELVDDYRRATRRARGVVERIFYGP</sequence>
<feature type="domain" description="Glutamate-ammonia ligase adenylyltransferase repeated" evidence="8">
    <location>
        <begin position="598"/>
        <end position="839"/>
    </location>
</feature>
<dbReference type="Pfam" id="PF08335">
    <property type="entry name" value="GlnD_UR_UTase"/>
    <property type="match status" value="2"/>
</dbReference>
<dbReference type="SUPFAM" id="SSF81301">
    <property type="entry name" value="Nucleotidyltransferase"/>
    <property type="match status" value="2"/>
</dbReference>
<dbReference type="CDD" id="cd05401">
    <property type="entry name" value="NT_GlnE_GlnD_like"/>
    <property type="match status" value="2"/>
</dbReference>
<comment type="cofactor">
    <cofactor evidence="7">
        <name>Mg(2+)</name>
        <dbReference type="ChEBI" id="CHEBI:18420"/>
    </cofactor>
</comment>
<dbReference type="KEGG" id="kcm:ABWK59_10595"/>
<reference evidence="10" key="1">
    <citation type="submission" date="2024-06" db="EMBL/GenBank/DDBJ databases">
        <title>The genome sequences of Kitasatospora sp. strain HUAS MG31.</title>
        <authorList>
            <person name="Mo P."/>
        </authorList>
    </citation>
    <scope>NUCLEOTIDE SEQUENCE</scope>
    <source>
        <strain evidence="10">HUAS MG31</strain>
    </source>
</reference>
<comment type="similarity">
    <text evidence="7">Belongs to the GlnE family.</text>
</comment>
<dbReference type="InterPro" id="IPR013546">
    <property type="entry name" value="PII_UdlTrfase/GS_AdlTrfase"/>
</dbReference>
<dbReference type="NCBIfam" id="NF010707">
    <property type="entry name" value="PRK14109.1"/>
    <property type="match status" value="1"/>
</dbReference>
<dbReference type="AlphaFoldDB" id="A0AAU8JU04"/>
<accession>A0AAU8JU04</accession>
<dbReference type="InterPro" id="IPR005190">
    <property type="entry name" value="GlnE_rpt_dom"/>
</dbReference>
<evidence type="ECO:0000256" key="5">
    <source>
        <dbReference type="ARBA" id="ARBA00022842"/>
    </source>
</evidence>
<evidence type="ECO:0000256" key="1">
    <source>
        <dbReference type="ARBA" id="ARBA00022679"/>
    </source>
</evidence>
<organism evidence="10">
    <name type="scientific">Kitasatospora camelliae</name>
    <dbReference type="NCBI Taxonomy" id="3156397"/>
    <lineage>
        <taxon>Bacteria</taxon>
        <taxon>Bacillati</taxon>
        <taxon>Actinomycetota</taxon>
        <taxon>Actinomycetes</taxon>
        <taxon>Kitasatosporales</taxon>
        <taxon>Streptomycetaceae</taxon>
        <taxon>Kitasatospora</taxon>
    </lineage>
</organism>
<comment type="catalytic activity">
    <reaction evidence="7">
        <text>[glutamine synthetase]-O(4)-(5'-adenylyl)-L-tyrosine + phosphate = [glutamine synthetase]-L-tyrosine + ADP</text>
        <dbReference type="Rhea" id="RHEA:43716"/>
        <dbReference type="Rhea" id="RHEA-COMP:10660"/>
        <dbReference type="Rhea" id="RHEA-COMP:10661"/>
        <dbReference type="ChEBI" id="CHEBI:43474"/>
        <dbReference type="ChEBI" id="CHEBI:46858"/>
        <dbReference type="ChEBI" id="CHEBI:83624"/>
        <dbReference type="ChEBI" id="CHEBI:456216"/>
        <dbReference type="EC" id="2.7.7.89"/>
    </reaction>
</comment>
<dbReference type="InterPro" id="IPR023057">
    <property type="entry name" value="GlnE"/>
</dbReference>
<feature type="domain" description="PII-uridylyltransferase/Glutamine-synthetase adenylyltransferase" evidence="9">
    <location>
        <begin position="863"/>
        <end position="1003"/>
    </location>
</feature>
<feature type="region of interest" description="Adenylyl removase" evidence="7">
    <location>
        <begin position="1"/>
        <end position="497"/>
    </location>
</feature>
<feature type="domain" description="PII-uridylyltransferase/Glutamine-synthetase adenylyltransferase" evidence="9">
    <location>
        <begin position="359"/>
        <end position="493"/>
    </location>
</feature>
<dbReference type="SUPFAM" id="SSF81593">
    <property type="entry name" value="Nucleotidyltransferase substrate binding subunit/domain"/>
    <property type="match status" value="2"/>
</dbReference>
<evidence type="ECO:0000256" key="6">
    <source>
        <dbReference type="ARBA" id="ARBA00023268"/>
    </source>
</evidence>
<evidence type="ECO:0000256" key="3">
    <source>
        <dbReference type="ARBA" id="ARBA00022741"/>
    </source>
</evidence>
<dbReference type="Gene3D" id="1.20.120.330">
    <property type="entry name" value="Nucleotidyltransferases domain 2"/>
    <property type="match status" value="2"/>
</dbReference>
<dbReference type="EC" id="2.7.7.42" evidence="7"/>
<name>A0AAU8JU04_9ACTN</name>
<dbReference type="Gene3D" id="1.20.120.1510">
    <property type="match status" value="1"/>
</dbReference>
<dbReference type="GO" id="GO:0005524">
    <property type="term" value="F:ATP binding"/>
    <property type="evidence" value="ECO:0007669"/>
    <property type="project" value="UniProtKB-UniRule"/>
</dbReference>
<dbReference type="EC" id="2.7.7.89" evidence="7"/>
<feature type="domain" description="Glutamate-ammonia ligase adenylyltransferase repeated" evidence="8">
    <location>
        <begin position="92"/>
        <end position="324"/>
    </location>
</feature>
<gene>
    <name evidence="7" type="primary">glnE</name>
    <name evidence="10" type="ORF">ABWK59_10595</name>
</gene>
<evidence type="ECO:0000259" key="9">
    <source>
        <dbReference type="Pfam" id="PF08335"/>
    </source>
</evidence>
<keyword evidence="1 7" id="KW-0808">Transferase</keyword>
<keyword evidence="4 7" id="KW-0067">ATP-binding</keyword>
<keyword evidence="2 7" id="KW-0548">Nucleotidyltransferase</keyword>
<dbReference type="Pfam" id="PF03710">
    <property type="entry name" value="GlnE"/>
    <property type="match status" value="2"/>
</dbReference>
<comment type="catalytic activity">
    <reaction evidence="7">
        <text>[glutamine synthetase]-L-tyrosine + ATP = [glutamine synthetase]-O(4)-(5'-adenylyl)-L-tyrosine + diphosphate</text>
        <dbReference type="Rhea" id="RHEA:18589"/>
        <dbReference type="Rhea" id="RHEA-COMP:10660"/>
        <dbReference type="Rhea" id="RHEA-COMP:10661"/>
        <dbReference type="ChEBI" id="CHEBI:30616"/>
        <dbReference type="ChEBI" id="CHEBI:33019"/>
        <dbReference type="ChEBI" id="CHEBI:46858"/>
        <dbReference type="ChEBI" id="CHEBI:83624"/>
        <dbReference type="EC" id="2.7.7.42"/>
    </reaction>
</comment>